<gene>
    <name evidence="7" type="ORF">HC031_27375</name>
</gene>
<sequence>MSASSSATDSACVVAVDIGTQTTRAALVSPLGEVLDVATTPVELFAPAPGWAEQRPIDWWNATLANLSTVLARNPDRRVLAVGVGAAMHSVVPVDADGAPVAERVGIWSDKRGAAIAEELAARPDAADLVRLAGNLPTPAWSGIKIAWYARHEPELYRRAHAFPVTKDYLNLCLTGVLATDHTEASGAFLYDAERGEWSEALCAAVGVDRAKLPPILASGDVIGGVTAEVAALTGLPAGTPVVAGAGDMLCQLAATGLHSVGRVTEISGTASIIAGYAEAPHPDTRVMNLRAAAGGWVHFGIGDAAGLCMRWIADELCEGVTEAARRTGASRYDLLTALAADVPAGSDGLMFLPYLLGERTLGSPHARGAFIGITPGHDRAALVRAVMEGVCYDLRLALDLFQPDRTGAQLRVTGGGATSPLWNRIRADLYGMPVATLATSDGGIVGAAICALVGAGCYASVAEAAERIVVESGTRYEPGPDIAAYASAYERFRAFHDALIPVWKAYL</sequence>
<name>A0ABX0Y4T6_9ACTN</name>
<keyword evidence="2" id="KW-0119">Carbohydrate metabolism</keyword>
<reference evidence="7 8" key="1">
    <citation type="submission" date="2020-03" db="EMBL/GenBank/DDBJ databases">
        <title>WGS of the type strain of Planosporangium spp.</title>
        <authorList>
            <person name="Thawai C."/>
        </authorList>
    </citation>
    <scope>NUCLEOTIDE SEQUENCE [LARGE SCALE GENOMIC DNA]</scope>
    <source>
        <strain evidence="7 8">TBRC 5610</strain>
    </source>
</reference>
<keyword evidence="8" id="KW-1185">Reference proteome</keyword>
<evidence type="ECO:0000256" key="1">
    <source>
        <dbReference type="ARBA" id="ARBA00009156"/>
    </source>
</evidence>
<dbReference type="InterPro" id="IPR043129">
    <property type="entry name" value="ATPase_NBD"/>
</dbReference>
<evidence type="ECO:0000256" key="3">
    <source>
        <dbReference type="ARBA" id="ARBA00022679"/>
    </source>
</evidence>
<dbReference type="PIRSF" id="PIRSF000538">
    <property type="entry name" value="GlpK"/>
    <property type="match status" value="1"/>
</dbReference>
<evidence type="ECO:0000259" key="6">
    <source>
        <dbReference type="Pfam" id="PF02782"/>
    </source>
</evidence>
<dbReference type="Pfam" id="PF02782">
    <property type="entry name" value="FGGY_C"/>
    <property type="match status" value="1"/>
</dbReference>
<dbReference type="CDD" id="cd07808">
    <property type="entry name" value="ASKHA_NBD_FGGY_EcXK-like"/>
    <property type="match status" value="1"/>
</dbReference>
<dbReference type="PANTHER" id="PTHR43095">
    <property type="entry name" value="SUGAR KINASE"/>
    <property type="match status" value="1"/>
</dbReference>
<dbReference type="Proteomes" id="UP000722989">
    <property type="component" value="Unassembled WGS sequence"/>
</dbReference>
<feature type="domain" description="Carbohydrate kinase FGGY N-terminal" evidence="5">
    <location>
        <begin position="13"/>
        <end position="250"/>
    </location>
</feature>
<dbReference type="InterPro" id="IPR018485">
    <property type="entry name" value="FGGY_C"/>
</dbReference>
<dbReference type="EMBL" id="JAATVY010000030">
    <property type="protein sequence ID" value="NJC73416.1"/>
    <property type="molecule type" value="Genomic_DNA"/>
</dbReference>
<evidence type="ECO:0000313" key="8">
    <source>
        <dbReference type="Proteomes" id="UP000722989"/>
    </source>
</evidence>
<dbReference type="Gene3D" id="3.30.420.40">
    <property type="match status" value="2"/>
</dbReference>
<keyword evidence="3" id="KW-0808">Transferase</keyword>
<comment type="similarity">
    <text evidence="1">Belongs to the FGGY kinase family.</text>
</comment>
<proteinExistence type="inferred from homology"/>
<feature type="domain" description="Carbohydrate kinase FGGY C-terminal" evidence="6">
    <location>
        <begin position="269"/>
        <end position="455"/>
    </location>
</feature>
<accession>A0ABX0Y4T6</accession>
<dbReference type="PANTHER" id="PTHR43095:SF5">
    <property type="entry name" value="XYLULOSE KINASE"/>
    <property type="match status" value="1"/>
</dbReference>
<dbReference type="InterPro" id="IPR000577">
    <property type="entry name" value="Carb_kinase_FGGY"/>
</dbReference>
<dbReference type="InterPro" id="IPR050406">
    <property type="entry name" value="FGGY_Carb_Kinase"/>
</dbReference>
<keyword evidence="4" id="KW-0418">Kinase</keyword>
<comment type="caution">
    <text evidence="7">The sequence shown here is derived from an EMBL/GenBank/DDBJ whole genome shotgun (WGS) entry which is preliminary data.</text>
</comment>
<evidence type="ECO:0008006" key="9">
    <source>
        <dbReference type="Google" id="ProtNLM"/>
    </source>
</evidence>
<keyword evidence="2" id="KW-0859">Xylose metabolism</keyword>
<evidence type="ECO:0000259" key="5">
    <source>
        <dbReference type="Pfam" id="PF00370"/>
    </source>
</evidence>
<organism evidence="7 8">
    <name type="scientific">Planosporangium thailandense</name>
    <dbReference type="NCBI Taxonomy" id="765197"/>
    <lineage>
        <taxon>Bacteria</taxon>
        <taxon>Bacillati</taxon>
        <taxon>Actinomycetota</taxon>
        <taxon>Actinomycetes</taxon>
        <taxon>Micromonosporales</taxon>
        <taxon>Micromonosporaceae</taxon>
        <taxon>Planosporangium</taxon>
    </lineage>
</organism>
<evidence type="ECO:0000256" key="2">
    <source>
        <dbReference type="ARBA" id="ARBA00022629"/>
    </source>
</evidence>
<evidence type="ECO:0000256" key="4">
    <source>
        <dbReference type="ARBA" id="ARBA00022777"/>
    </source>
</evidence>
<evidence type="ECO:0000313" key="7">
    <source>
        <dbReference type="EMBL" id="NJC73416.1"/>
    </source>
</evidence>
<protein>
    <recommendedName>
        <fullName evidence="9">Xylulokinase</fullName>
    </recommendedName>
</protein>
<dbReference type="RefSeq" id="WP_167928325.1">
    <property type="nucleotide sequence ID" value="NZ_JAATVY010000030.1"/>
</dbReference>
<dbReference type="Pfam" id="PF00370">
    <property type="entry name" value="FGGY_N"/>
    <property type="match status" value="1"/>
</dbReference>
<dbReference type="SUPFAM" id="SSF53067">
    <property type="entry name" value="Actin-like ATPase domain"/>
    <property type="match status" value="2"/>
</dbReference>
<dbReference type="InterPro" id="IPR018484">
    <property type="entry name" value="FGGY_N"/>
</dbReference>